<dbReference type="GO" id="GO:0003735">
    <property type="term" value="F:structural constituent of ribosome"/>
    <property type="evidence" value="ECO:0007669"/>
    <property type="project" value="InterPro"/>
</dbReference>
<dbReference type="Proteomes" id="UP000008237">
    <property type="component" value="Unassembled WGS sequence"/>
</dbReference>
<dbReference type="OMA" id="WGHMEMM"/>
<dbReference type="STRING" id="610380.E2BIB7"/>
<dbReference type="AlphaFoldDB" id="E2BIB7"/>
<name>E2BIB7_HARSA</name>
<evidence type="ECO:0000256" key="2">
    <source>
        <dbReference type="ARBA" id="ARBA00022980"/>
    </source>
</evidence>
<dbReference type="InterPro" id="IPR000114">
    <property type="entry name" value="Ribosomal_uL16_bact-type"/>
</dbReference>
<dbReference type="PANTHER" id="PTHR12220">
    <property type="entry name" value="50S/60S RIBOSOMAL PROTEIN L16"/>
    <property type="match status" value="1"/>
</dbReference>
<evidence type="ECO:0000256" key="3">
    <source>
        <dbReference type="ARBA" id="ARBA00023274"/>
    </source>
</evidence>
<evidence type="ECO:0000256" key="5">
    <source>
        <dbReference type="ARBA" id="ARBA00035440"/>
    </source>
</evidence>
<keyword evidence="7" id="KW-1185">Reference proteome</keyword>
<keyword evidence="2 6" id="KW-0689">Ribosomal protein</keyword>
<evidence type="ECO:0000313" key="7">
    <source>
        <dbReference type="Proteomes" id="UP000008237"/>
    </source>
</evidence>
<dbReference type="PhylomeDB" id="E2BIB7"/>
<dbReference type="KEGG" id="hst:105183136"/>
<dbReference type="InParanoid" id="E2BIB7"/>
<evidence type="ECO:0000256" key="4">
    <source>
        <dbReference type="ARBA" id="ARBA00035302"/>
    </source>
</evidence>
<evidence type="ECO:0000256" key="1">
    <source>
        <dbReference type="ARBA" id="ARBA00008931"/>
    </source>
</evidence>
<comment type="similarity">
    <text evidence="1">Belongs to the universal ribosomal protein uL16 family.</text>
</comment>
<dbReference type="Pfam" id="PF00252">
    <property type="entry name" value="Ribosomal_L16"/>
    <property type="match status" value="1"/>
</dbReference>
<dbReference type="GO" id="GO:0019843">
    <property type="term" value="F:rRNA binding"/>
    <property type="evidence" value="ECO:0007669"/>
    <property type="project" value="InterPro"/>
</dbReference>
<dbReference type="GO" id="GO:0005762">
    <property type="term" value="C:mitochondrial large ribosomal subunit"/>
    <property type="evidence" value="ECO:0007669"/>
    <property type="project" value="TreeGrafter"/>
</dbReference>
<dbReference type="FunCoup" id="E2BIB7">
    <property type="interactions" value="532"/>
</dbReference>
<sequence length="242" mass="28453">MLQACRNVGQMLLSTLKSISVTQTASLKVFPPPNEFSEIEYPERRRLKIMEQIPQFPSGIRPPKMQKRLRYMRGPENVHNFLLYRQYGIIAIRGGRLKHNHFEMIRMKLLRNIDQSKMFGIWRVDAPWQPISKKGQGHRMGGGKGAIHHYATPVKAGRVIIEVGGDCEYFEVKRMLERIASILPFKAMAVSQQMLDRRAVKEQWLGNNNQHLWTWKYMVQNNMIGCHKWISPFDKKWFNKYL</sequence>
<dbReference type="EMBL" id="GL448492">
    <property type="protein sequence ID" value="EFN84563.1"/>
    <property type="molecule type" value="Genomic_DNA"/>
</dbReference>
<dbReference type="CDD" id="cd01433">
    <property type="entry name" value="Ribosomal_L16_L10e"/>
    <property type="match status" value="1"/>
</dbReference>
<dbReference type="OrthoDB" id="268521at2759"/>
<dbReference type="PANTHER" id="PTHR12220:SF13">
    <property type="entry name" value="LARGE RIBOSOMAL SUBUNIT PROTEIN UL16M"/>
    <property type="match status" value="1"/>
</dbReference>
<accession>E2BIB7</accession>
<dbReference type="InterPro" id="IPR036920">
    <property type="entry name" value="Ribosomal_uL16_sf"/>
</dbReference>
<organism evidence="7">
    <name type="scientific">Harpegnathos saltator</name>
    <name type="common">Jerdon's jumping ant</name>
    <dbReference type="NCBI Taxonomy" id="610380"/>
    <lineage>
        <taxon>Eukaryota</taxon>
        <taxon>Metazoa</taxon>
        <taxon>Ecdysozoa</taxon>
        <taxon>Arthropoda</taxon>
        <taxon>Hexapoda</taxon>
        <taxon>Insecta</taxon>
        <taxon>Pterygota</taxon>
        <taxon>Neoptera</taxon>
        <taxon>Endopterygota</taxon>
        <taxon>Hymenoptera</taxon>
        <taxon>Apocrita</taxon>
        <taxon>Aculeata</taxon>
        <taxon>Formicoidea</taxon>
        <taxon>Formicidae</taxon>
        <taxon>Ponerinae</taxon>
        <taxon>Ponerini</taxon>
        <taxon>Harpegnathos</taxon>
    </lineage>
</organism>
<dbReference type="GO" id="GO:0032543">
    <property type="term" value="P:mitochondrial translation"/>
    <property type="evidence" value="ECO:0007669"/>
    <property type="project" value="TreeGrafter"/>
</dbReference>
<dbReference type="Gene3D" id="3.90.1170.10">
    <property type="entry name" value="Ribosomal protein L10e/L16"/>
    <property type="match status" value="1"/>
</dbReference>
<gene>
    <name evidence="6" type="ORF">EAI_13720</name>
</gene>
<dbReference type="SUPFAM" id="SSF54686">
    <property type="entry name" value="Ribosomal protein L16p/L10e"/>
    <property type="match status" value="1"/>
</dbReference>
<protein>
    <recommendedName>
        <fullName evidence="4">Large ribosomal subunit protein uL16m</fullName>
    </recommendedName>
    <alternativeName>
        <fullName evidence="5">39S ribosomal protein L16, mitochondrial</fullName>
    </alternativeName>
</protein>
<evidence type="ECO:0000313" key="6">
    <source>
        <dbReference type="EMBL" id="EFN84563.1"/>
    </source>
</evidence>
<dbReference type="InterPro" id="IPR047873">
    <property type="entry name" value="Ribosomal_uL16"/>
</dbReference>
<reference evidence="6 7" key="1">
    <citation type="journal article" date="2010" name="Science">
        <title>Genomic comparison of the ants Camponotus floridanus and Harpegnathos saltator.</title>
        <authorList>
            <person name="Bonasio R."/>
            <person name="Zhang G."/>
            <person name="Ye C."/>
            <person name="Mutti N.S."/>
            <person name="Fang X."/>
            <person name="Qin N."/>
            <person name="Donahue G."/>
            <person name="Yang P."/>
            <person name="Li Q."/>
            <person name="Li C."/>
            <person name="Zhang P."/>
            <person name="Huang Z."/>
            <person name="Berger S.L."/>
            <person name="Reinberg D."/>
            <person name="Wang J."/>
            <person name="Liebig J."/>
        </authorList>
    </citation>
    <scope>NUCLEOTIDE SEQUENCE [LARGE SCALE GENOMIC DNA]</scope>
    <source>
        <strain evidence="6 7">R22 G/1</strain>
    </source>
</reference>
<keyword evidence="3" id="KW-0687">Ribonucleoprotein</keyword>
<proteinExistence type="inferred from homology"/>
<dbReference type="InterPro" id="IPR016180">
    <property type="entry name" value="Ribosomal_uL16_dom"/>
</dbReference>